<organism evidence="6 7">
    <name type="scientific">Kangiella japonica</name>
    <dbReference type="NCBI Taxonomy" id="647384"/>
    <lineage>
        <taxon>Bacteria</taxon>
        <taxon>Pseudomonadati</taxon>
        <taxon>Pseudomonadota</taxon>
        <taxon>Gammaproteobacteria</taxon>
        <taxon>Kangiellales</taxon>
        <taxon>Kangiellaceae</taxon>
        <taxon>Kangiella</taxon>
    </lineage>
</organism>
<comment type="subcellular location">
    <subcellularLocation>
        <location evidence="1">Cytoplasm</location>
        <location evidence="1">Nucleoid</location>
    </subcellularLocation>
</comment>
<dbReference type="RefSeq" id="WP_343986820.1">
    <property type="nucleotide sequence ID" value="NZ_BAAAFM010000003.1"/>
</dbReference>
<accession>A0ABP3CFL4</accession>
<reference evidence="7" key="1">
    <citation type="journal article" date="2019" name="Int. J. Syst. Evol. Microbiol.">
        <title>The Global Catalogue of Microorganisms (GCM) 10K type strain sequencing project: providing services to taxonomists for standard genome sequencing and annotation.</title>
        <authorList>
            <consortium name="The Broad Institute Genomics Platform"/>
            <consortium name="The Broad Institute Genome Sequencing Center for Infectious Disease"/>
            <person name="Wu L."/>
            <person name="Ma J."/>
        </authorList>
    </citation>
    <scope>NUCLEOTIDE SEQUENCE [LARGE SCALE GENOMIC DNA]</scope>
    <source>
        <strain evidence="7">JCM 16211</strain>
    </source>
</reference>
<evidence type="ECO:0000256" key="4">
    <source>
        <dbReference type="ARBA" id="ARBA00022490"/>
    </source>
</evidence>
<protein>
    <recommendedName>
        <fullName evidence="3">Recombination-associated protein RdgC</fullName>
    </recommendedName>
</protein>
<dbReference type="InterPro" id="IPR007476">
    <property type="entry name" value="RdgC"/>
</dbReference>
<evidence type="ECO:0000256" key="5">
    <source>
        <dbReference type="ARBA" id="ARBA00023172"/>
    </source>
</evidence>
<dbReference type="PANTHER" id="PTHR38103:SF1">
    <property type="entry name" value="RECOMBINATION-ASSOCIATED PROTEIN RDGC"/>
    <property type="match status" value="1"/>
</dbReference>
<evidence type="ECO:0000256" key="2">
    <source>
        <dbReference type="ARBA" id="ARBA00008657"/>
    </source>
</evidence>
<evidence type="ECO:0000313" key="7">
    <source>
        <dbReference type="Proteomes" id="UP001501221"/>
    </source>
</evidence>
<keyword evidence="7" id="KW-1185">Reference proteome</keyword>
<dbReference type="NCBIfam" id="NF001464">
    <property type="entry name" value="PRK00321.1-5"/>
    <property type="match status" value="1"/>
</dbReference>
<sequence length="322" mass="36578">MASINSVFWHNTQSKYSGPWRFMWFKNCFIYYLSSKFEHSQDSLEESLNNQSFKEIGRQETDAFGWVSPLGRGYDSLVYGANSAYLLAMRKEQKVIPASMVKEALEDRVAQIEEAEGRKVYGKEKANLKDDILSLLKPKALTKSSHTYGYIDTRHELLVVNAGSASAADAFVELLIESLGTLGAVRLMGEESPGSIMNQWVLGDLSENLQLTGQFDLQDPKDDRVIKIKGEQDLELVKELLNDGFWVQKMGIRRAEEFSAVLSSDLSLKSIKFDDELLKENDEIDSQDKIARIDADFVLMTQTMAQFIKELMQHFKVNTDKE</sequence>
<comment type="caution">
    <text evidence="6">The sequence shown here is derived from an EMBL/GenBank/DDBJ whole genome shotgun (WGS) entry which is preliminary data.</text>
</comment>
<dbReference type="Pfam" id="PF04381">
    <property type="entry name" value="RdgC"/>
    <property type="match status" value="1"/>
</dbReference>
<evidence type="ECO:0000256" key="3">
    <source>
        <dbReference type="ARBA" id="ARBA00022296"/>
    </source>
</evidence>
<dbReference type="PANTHER" id="PTHR38103">
    <property type="entry name" value="RECOMBINATION-ASSOCIATED PROTEIN RDGC"/>
    <property type="match status" value="1"/>
</dbReference>
<evidence type="ECO:0000313" key="6">
    <source>
        <dbReference type="EMBL" id="GAA0202825.1"/>
    </source>
</evidence>
<keyword evidence="4" id="KW-0963">Cytoplasm</keyword>
<proteinExistence type="inferred from homology"/>
<name>A0ABP3CFL4_9GAMM</name>
<keyword evidence="5" id="KW-0233">DNA recombination</keyword>
<comment type="similarity">
    <text evidence="2">Belongs to the RdgC family.</text>
</comment>
<gene>
    <name evidence="6" type="primary">rdgC</name>
    <name evidence="6" type="ORF">GCM10009123_07590</name>
</gene>
<dbReference type="Proteomes" id="UP001501221">
    <property type="component" value="Unassembled WGS sequence"/>
</dbReference>
<dbReference type="EMBL" id="BAAAFM010000003">
    <property type="protein sequence ID" value="GAA0202825.1"/>
    <property type="molecule type" value="Genomic_DNA"/>
</dbReference>
<evidence type="ECO:0000256" key="1">
    <source>
        <dbReference type="ARBA" id="ARBA00004453"/>
    </source>
</evidence>